<dbReference type="FunFam" id="3.30.200.20:FF:000260">
    <property type="entry name" value="LRR receptor-like serine/threonine-protein kinase RPK2"/>
    <property type="match status" value="1"/>
</dbReference>
<reference evidence="22 23" key="1">
    <citation type="submission" date="2023-12" db="EMBL/GenBank/DDBJ databases">
        <title>A high-quality genome assembly for Dillenia turbinata (Dilleniales).</title>
        <authorList>
            <person name="Chanderbali A."/>
        </authorList>
    </citation>
    <scope>NUCLEOTIDE SEQUENCE [LARGE SCALE GENOMIC DNA]</scope>
    <source>
        <strain evidence="22">LSX21</strain>
        <tissue evidence="22">Leaf</tissue>
    </source>
</reference>
<dbReference type="Pfam" id="PF07714">
    <property type="entry name" value="PK_Tyr_Ser-Thr"/>
    <property type="match status" value="1"/>
</dbReference>
<keyword evidence="6" id="KW-0808">Transferase</keyword>
<dbReference type="AlphaFoldDB" id="A0AAN8ZAU9"/>
<dbReference type="InterPro" id="IPR032675">
    <property type="entry name" value="LRR_dom_sf"/>
</dbReference>
<evidence type="ECO:0000313" key="22">
    <source>
        <dbReference type="EMBL" id="KAK6928605.1"/>
    </source>
</evidence>
<dbReference type="Pfam" id="PF00560">
    <property type="entry name" value="LRR_1"/>
    <property type="match status" value="7"/>
</dbReference>
<keyword evidence="14 19" id="KW-0472">Membrane</keyword>
<evidence type="ECO:0000256" key="3">
    <source>
        <dbReference type="ARBA" id="ARBA00022475"/>
    </source>
</evidence>
<sequence length="910" mass="99675">MAFLLPILLFSFSHLVQPHSHPLTSTITDATSLLHFKNSLSSSLLLSDWNSSVHHCNWHGVSCDPLSARVVALNLAGPGLAGTLSPSLGNLSLLRILSLPHNFFGGGIPPELGNLRLLEILELQDNNFSEPIPDQLSHLSSLRFLNLSFNMFSGPMPEYLIGFRRLSFLDFSHNRFSGRIKLNRFGSCKSLTYVKLSDNFFTHNIPPEIGNCSNLNSFLVDGNILEGRIPDEIGLISELEVLDVSRNSLTDLIPKQLSNCSKLSVLILTNLVSDLISVDDGSFLSGGEYNAFAGGVPASLLLLPSLKVFWAPRANLGGRLPGDWNDSCSLWVLNLGQNYFNGEISASLVHCKSLTYLDLSSNSFLGSLPRQLQVPCMIYFNISRNSFTGFLPNFAEDSCSCSLVGVVSLDDEGGIAGLGNVISSLVGPSLGENFTVFHDFSWNKFVGSLPLFSLGDKFSKTTRKPYYRLLLNENMLNGSLPGTLFWDCNRLQGFSVNLTANRLFGQIFYQFLINCSELMDFEAAQNQIGGFLDPGIGTLVMLRLLDLRGNWISGSLPAQLGTLKNLQSILLGANNLTGEIPTQLSELTSLEVLDLSQNALMGIIPACLADASNLETVTLDHNRLSGEIPPSFSNFSRLSKFDVSFNNLSGHIPHLQKPMDCSFFRGNKFLHSCIESNSEPPTGILGYLGDQKGGGGKKLKTSTIALVTLAAIVFSILVGMVLVLVLGRRKLSRLTSLRRKVVVTFADSPSELNYDNAVRATGNFSIRNLIGTGGFGSTYKGELIPGVLIAVKRLSIGRFQGIQQFDAEIRTLGRIRHKNLVTLIGYYMGEGEMFLIYNYLSGGNLETFIHDRLDKNSEWRLLITEGRFDEIFSPESWGAGPKESLLGLLKLALTCTVETLSVRPSMKHAK</sequence>
<evidence type="ECO:0000256" key="6">
    <source>
        <dbReference type="ARBA" id="ARBA00022679"/>
    </source>
</evidence>
<accession>A0AAN8ZAU9</accession>
<keyword evidence="15" id="KW-0325">Glycoprotein</keyword>
<keyword evidence="5" id="KW-0433">Leucine-rich repeat</keyword>
<feature type="binding site" evidence="18">
    <location>
        <position position="792"/>
    </location>
    <ligand>
        <name>ATP</name>
        <dbReference type="ChEBI" id="CHEBI:30616"/>
    </ligand>
</feature>
<dbReference type="FunFam" id="3.80.10.10:FF:000676">
    <property type="entry name" value="LRR receptor-like serine/threonine-protein kinase FLS2"/>
    <property type="match status" value="1"/>
</dbReference>
<gene>
    <name evidence="22" type="ORF">RJ641_007196</name>
</gene>
<comment type="catalytic activity">
    <reaction evidence="17">
        <text>L-seryl-[protein] + ATP = O-phospho-L-seryl-[protein] + ADP + H(+)</text>
        <dbReference type="Rhea" id="RHEA:17989"/>
        <dbReference type="Rhea" id="RHEA-COMP:9863"/>
        <dbReference type="Rhea" id="RHEA-COMP:11604"/>
        <dbReference type="ChEBI" id="CHEBI:15378"/>
        <dbReference type="ChEBI" id="CHEBI:29999"/>
        <dbReference type="ChEBI" id="CHEBI:30616"/>
        <dbReference type="ChEBI" id="CHEBI:83421"/>
        <dbReference type="ChEBI" id="CHEBI:456216"/>
        <dbReference type="EC" id="2.7.11.1"/>
    </reaction>
</comment>
<dbReference type="Gene3D" id="3.80.10.10">
    <property type="entry name" value="Ribonuclease Inhibitor"/>
    <property type="match status" value="5"/>
</dbReference>
<keyword evidence="11 22" id="KW-0418">Kinase</keyword>
<feature type="domain" description="Protein kinase" evidence="21">
    <location>
        <begin position="764"/>
        <end position="910"/>
    </location>
</feature>
<feature type="chain" id="PRO_5042949576" description="non-specific serine/threonine protein kinase" evidence="20">
    <location>
        <begin position="19"/>
        <end position="910"/>
    </location>
</feature>
<evidence type="ECO:0000256" key="13">
    <source>
        <dbReference type="ARBA" id="ARBA00022989"/>
    </source>
</evidence>
<dbReference type="PANTHER" id="PTHR48056:SF63">
    <property type="entry name" value="PROTEIN KINASE DOMAIN-CONTAINING PROTEIN"/>
    <property type="match status" value="1"/>
</dbReference>
<dbReference type="PROSITE" id="PS00107">
    <property type="entry name" value="PROTEIN_KINASE_ATP"/>
    <property type="match status" value="1"/>
</dbReference>
<evidence type="ECO:0000259" key="21">
    <source>
        <dbReference type="PROSITE" id="PS50011"/>
    </source>
</evidence>
<comment type="catalytic activity">
    <reaction evidence="16">
        <text>L-threonyl-[protein] + ATP = O-phospho-L-threonyl-[protein] + ADP + H(+)</text>
        <dbReference type="Rhea" id="RHEA:46608"/>
        <dbReference type="Rhea" id="RHEA-COMP:11060"/>
        <dbReference type="Rhea" id="RHEA-COMP:11605"/>
        <dbReference type="ChEBI" id="CHEBI:15378"/>
        <dbReference type="ChEBI" id="CHEBI:30013"/>
        <dbReference type="ChEBI" id="CHEBI:30616"/>
        <dbReference type="ChEBI" id="CHEBI:61977"/>
        <dbReference type="ChEBI" id="CHEBI:456216"/>
        <dbReference type="EC" id="2.7.11.1"/>
    </reaction>
</comment>
<evidence type="ECO:0000256" key="15">
    <source>
        <dbReference type="ARBA" id="ARBA00023180"/>
    </source>
</evidence>
<evidence type="ECO:0000256" key="10">
    <source>
        <dbReference type="ARBA" id="ARBA00022741"/>
    </source>
</evidence>
<dbReference type="InterPro" id="IPR050647">
    <property type="entry name" value="Plant_LRR-RLKs"/>
</dbReference>
<organism evidence="22 23">
    <name type="scientific">Dillenia turbinata</name>
    <dbReference type="NCBI Taxonomy" id="194707"/>
    <lineage>
        <taxon>Eukaryota</taxon>
        <taxon>Viridiplantae</taxon>
        <taxon>Streptophyta</taxon>
        <taxon>Embryophyta</taxon>
        <taxon>Tracheophyta</taxon>
        <taxon>Spermatophyta</taxon>
        <taxon>Magnoliopsida</taxon>
        <taxon>eudicotyledons</taxon>
        <taxon>Gunneridae</taxon>
        <taxon>Pentapetalae</taxon>
        <taxon>Dilleniales</taxon>
        <taxon>Dilleniaceae</taxon>
        <taxon>Dillenia</taxon>
    </lineage>
</organism>
<comment type="subcellular location">
    <subcellularLocation>
        <location evidence="1">Cell membrane</location>
        <topology evidence="1">Single-pass type I membrane protein</topology>
    </subcellularLocation>
</comment>
<dbReference type="PRINTS" id="PR00019">
    <property type="entry name" value="LEURICHRPT"/>
</dbReference>
<evidence type="ECO:0000313" key="23">
    <source>
        <dbReference type="Proteomes" id="UP001370490"/>
    </source>
</evidence>
<name>A0AAN8ZAU9_9MAGN</name>
<evidence type="ECO:0000256" key="5">
    <source>
        <dbReference type="ARBA" id="ARBA00022614"/>
    </source>
</evidence>
<evidence type="ECO:0000256" key="1">
    <source>
        <dbReference type="ARBA" id="ARBA00004251"/>
    </source>
</evidence>
<dbReference type="InterPro" id="IPR001245">
    <property type="entry name" value="Ser-Thr/Tyr_kinase_cat_dom"/>
</dbReference>
<evidence type="ECO:0000256" key="7">
    <source>
        <dbReference type="ARBA" id="ARBA00022692"/>
    </source>
</evidence>
<dbReference type="InterPro" id="IPR011009">
    <property type="entry name" value="Kinase-like_dom_sf"/>
</dbReference>
<keyword evidence="13 19" id="KW-1133">Transmembrane helix</keyword>
<dbReference type="SUPFAM" id="SSF56112">
    <property type="entry name" value="Protein kinase-like (PK-like)"/>
    <property type="match status" value="1"/>
</dbReference>
<dbReference type="Proteomes" id="UP001370490">
    <property type="component" value="Unassembled WGS sequence"/>
</dbReference>
<dbReference type="FunFam" id="3.80.10.10:FF:000095">
    <property type="entry name" value="LRR receptor-like serine/threonine-protein kinase GSO1"/>
    <property type="match status" value="1"/>
</dbReference>
<dbReference type="PROSITE" id="PS50011">
    <property type="entry name" value="PROTEIN_KINASE_DOM"/>
    <property type="match status" value="1"/>
</dbReference>
<dbReference type="InterPro" id="IPR003591">
    <property type="entry name" value="Leu-rich_rpt_typical-subtyp"/>
</dbReference>
<dbReference type="SMART" id="SM00369">
    <property type="entry name" value="LRR_TYP"/>
    <property type="match status" value="4"/>
</dbReference>
<dbReference type="EMBL" id="JBAMMX010000014">
    <property type="protein sequence ID" value="KAK6928605.1"/>
    <property type="molecule type" value="Genomic_DNA"/>
</dbReference>
<protein>
    <recommendedName>
        <fullName evidence="2">non-specific serine/threonine protein kinase</fullName>
        <ecNumber evidence="2">2.7.11.1</ecNumber>
    </recommendedName>
</protein>
<evidence type="ECO:0000256" key="19">
    <source>
        <dbReference type="SAM" id="Phobius"/>
    </source>
</evidence>
<feature type="transmembrane region" description="Helical" evidence="19">
    <location>
        <begin position="704"/>
        <end position="726"/>
    </location>
</feature>
<dbReference type="GO" id="GO:0006950">
    <property type="term" value="P:response to stress"/>
    <property type="evidence" value="ECO:0007669"/>
    <property type="project" value="UniProtKB-ARBA"/>
</dbReference>
<dbReference type="GO" id="GO:0005886">
    <property type="term" value="C:plasma membrane"/>
    <property type="evidence" value="ECO:0007669"/>
    <property type="project" value="UniProtKB-SubCell"/>
</dbReference>
<keyword evidence="10 18" id="KW-0547">Nucleotide-binding</keyword>
<feature type="signal peptide" evidence="20">
    <location>
        <begin position="1"/>
        <end position="18"/>
    </location>
</feature>
<evidence type="ECO:0000256" key="2">
    <source>
        <dbReference type="ARBA" id="ARBA00012513"/>
    </source>
</evidence>
<evidence type="ECO:0000256" key="16">
    <source>
        <dbReference type="ARBA" id="ARBA00047899"/>
    </source>
</evidence>
<feature type="non-terminal residue" evidence="22">
    <location>
        <position position="910"/>
    </location>
</feature>
<evidence type="ECO:0000256" key="4">
    <source>
        <dbReference type="ARBA" id="ARBA00022527"/>
    </source>
</evidence>
<dbReference type="EC" id="2.7.11.1" evidence="2"/>
<evidence type="ECO:0000256" key="11">
    <source>
        <dbReference type="ARBA" id="ARBA00022777"/>
    </source>
</evidence>
<keyword evidence="9" id="KW-0677">Repeat</keyword>
<dbReference type="GO" id="GO:0004674">
    <property type="term" value="F:protein serine/threonine kinase activity"/>
    <property type="evidence" value="ECO:0007669"/>
    <property type="project" value="UniProtKB-KW"/>
</dbReference>
<keyword evidence="7 19" id="KW-0812">Transmembrane</keyword>
<keyword evidence="23" id="KW-1185">Reference proteome</keyword>
<proteinExistence type="predicted"/>
<evidence type="ECO:0000256" key="8">
    <source>
        <dbReference type="ARBA" id="ARBA00022729"/>
    </source>
</evidence>
<dbReference type="InterPro" id="IPR013210">
    <property type="entry name" value="LRR_N_plant-typ"/>
</dbReference>
<keyword evidence="4" id="KW-0723">Serine/threonine-protein kinase</keyword>
<keyword evidence="8 20" id="KW-0732">Signal</keyword>
<dbReference type="Gene3D" id="3.30.200.20">
    <property type="entry name" value="Phosphorylase Kinase, domain 1"/>
    <property type="match status" value="1"/>
</dbReference>
<dbReference type="SUPFAM" id="SSF52058">
    <property type="entry name" value="L domain-like"/>
    <property type="match status" value="2"/>
</dbReference>
<dbReference type="InterPro" id="IPR017441">
    <property type="entry name" value="Protein_kinase_ATP_BS"/>
</dbReference>
<evidence type="ECO:0000256" key="12">
    <source>
        <dbReference type="ARBA" id="ARBA00022840"/>
    </source>
</evidence>
<evidence type="ECO:0000256" key="18">
    <source>
        <dbReference type="PROSITE-ProRule" id="PRU10141"/>
    </source>
</evidence>
<evidence type="ECO:0000256" key="20">
    <source>
        <dbReference type="SAM" id="SignalP"/>
    </source>
</evidence>
<evidence type="ECO:0000256" key="14">
    <source>
        <dbReference type="ARBA" id="ARBA00023136"/>
    </source>
</evidence>
<evidence type="ECO:0000256" key="17">
    <source>
        <dbReference type="ARBA" id="ARBA00048679"/>
    </source>
</evidence>
<dbReference type="InterPro" id="IPR001611">
    <property type="entry name" value="Leu-rich_rpt"/>
</dbReference>
<dbReference type="PANTHER" id="PTHR48056">
    <property type="entry name" value="LRR RECEPTOR-LIKE SERINE/THREONINE-PROTEIN KINASE-RELATED"/>
    <property type="match status" value="1"/>
</dbReference>
<keyword evidence="3" id="KW-1003">Cell membrane</keyword>
<dbReference type="Pfam" id="PF08263">
    <property type="entry name" value="LRRNT_2"/>
    <property type="match status" value="1"/>
</dbReference>
<comment type="caution">
    <text evidence="22">The sequence shown here is derived from an EMBL/GenBank/DDBJ whole genome shotgun (WGS) entry which is preliminary data.</text>
</comment>
<evidence type="ECO:0000256" key="9">
    <source>
        <dbReference type="ARBA" id="ARBA00022737"/>
    </source>
</evidence>
<dbReference type="FunFam" id="3.80.10.10:FF:000041">
    <property type="entry name" value="LRR receptor-like serine/threonine-protein kinase ERECTA"/>
    <property type="match status" value="1"/>
</dbReference>
<dbReference type="GO" id="GO:0005524">
    <property type="term" value="F:ATP binding"/>
    <property type="evidence" value="ECO:0007669"/>
    <property type="project" value="UniProtKB-UniRule"/>
</dbReference>
<dbReference type="Pfam" id="PF13855">
    <property type="entry name" value="LRR_8"/>
    <property type="match status" value="1"/>
</dbReference>
<dbReference type="InterPro" id="IPR000719">
    <property type="entry name" value="Prot_kinase_dom"/>
</dbReference>
<keyword evidence="12 18" id="KW-0067">ATP-binding</keyword>